<dbReference type="EMBL" id="LPZR01000086">
    <property type="protein sequence ID" value="KYO54539.1"/>
    <property type="molecule type" value="Genomic_DNA"/>
</dbReference>
<organism evidence="2 3">
    <name type="scientific">Tistrella mobilis</name>
    <dbReference type="NCBI Taxonomy" id="171437"/>
    <lineage>
        <taxon>Bacteria</taxon>
        <taxon>Pseudomonadati</taxon>
        <taxon>Pseudomonadota</taxon>
        <taxon>Alphaproteobacteria</taxon>
        <taxon>Geminicoccales</taxon>
        <taxon>Geminicoccaceae</taxon>
        <taxon>Tistrella</taxon>
    </lineage>
</organism>
<evidence type="ECO:0000259" key="1">
    <source>
        <dbReference type="Pfam" id="PF01370"/>
    </source>
</evidence>
<dbReference type="GeneID" id="97244238"/>
<dbReference type="AlphaFoldDB" id="A0A162LE38"/>
<dbReference type="Gene3D" id="3.40.50.720">
    <property type="entry name" value="NAD(P)-binding Rossmann-like Domain"/>
    <property type="match status" value="1"/>
</dbReference>
<proteinExistence type="predicted"/>
<dbReference type="Pfam" id="PF01370">
    <property type="entry name" value="Epimerase"/>
    <property type="match status" value="1"/>
</dbReference>
<dbReference type="InterPro" id="IPR001509">
    <property type="entry name" value="Epimerase_deHydtase"/>
</dbReference>
<dbReference type="PANTHER" id="PTHR43245">
    <property type="entry name" value="BIFUNCTIONAL POLYMYXIN RESISTANCE PROTEIN ARNA"/>
    <property type="match status" value="1"/>
</dbReference>
<sequence length="349" mass="35270">MTTIRADTARGPGPKHVAVFGTGQIGTFTIRALRARGHAVSAADRRPDAGYLQRFGRHAGPVKVLDIRDAAAVADFLASIGKVDALISAAGMTGGLVAADPDAALAIATTGTRTLLDAAAAAGIPRVVVVSSLAVYGPPPPGVAALAEDMPARMPPTAYGRILAAMERVVADHPGGLDRVVARVAGVYGPNRYGHGSHSSVLVERMLFSAAQGYPLRLQGDAGDTDDLVYVEDVGEALARAAVVRPAAVRAAPAAPGGPEVVNVGTGGVSTVSELIDGLGALFGGIDVTLLPPDPPRPPIRRIPLATGRLDALLGLRPRPLAAGLRAYLTETGLAAPEPADAPGPGGSV</sequence>
<dbReference type="Proteomes" id="UP000075787">
    <property type="component" value="Unassembled WGS sequence"/>
</dbReference>
<reference evidence="2 3" key="1">
    <citation type="submission" date="2015-12" db="EMBL/GenBank/DDBJ databases">
        <title>Genome sequence of Tistrella mobilis MCCC 1A02139.</title>
        <authorList>
            <person name="Lu L."/>
            <person name="Lai Q."/>
            <person name="Shao Z."/>
            <person name="Qian P."/>
        </authorList>
    </citation>
    <scope>NUCLEOTIDE SEQUENCE [LARGE SCALE GENOMIC DNA]</scope>
    <source>
        <strain evidence="2 3">MCCC 1A02139</strain>
    </source>
</reference>
<evidence type="ECO:0000313" key="3">
    <source>
        <dbReference type="Proteomes" id="UP000075787"/>
    </source>
</evidence>
<protein>
    <recommendedName>
        <fullName evidence="1">NAD-dependent epimerase/dehydratase domain-containing protein</fullName>
    </recommendedName>
</protein>
<evidence type="ECO:0000313" key="2">
    <source>
        <dbReference type="EMBL" id="KYO54539.1"/>
    </source>
</evidence>
<dbReference type="SUPFAM" id="SSF51735">
    <property type="entry name" value="NAD(P)-binding Rossmann-fold domains"/>
    <property type="match status" value="1"/>
</dbReference>
<feature type="domain" description="NAD-dependent epimerase/dehydratase" evidence="1">
    <location>
        <begin position="21"/>
        <end position="242"/>
    </location>
</feature>
<dbReference type="InterPro" id="IPR036291">
    <property type="entry name" value="NAD(P)-bd_dom_sf"/>
</dbReference>
<name>A0A162LE38_9PROT</name>
<dbReference type="InterPro" id="IPR050177">
    <property type="entry name" value="Lipid_A_modif_metabolic_enz"/>
</dbReference>
<gene>
    <name evidence="2" type="ORF">AUP44_25015</name>
</gene>
<dbReference type="RefSeq" id="WP_062762963.1">
    <property type="nucleotide sequence ID" value="NZ_CP121045.1"/>
</dbReference>
<comment type="caution">
    <text evidence="2">The sequence shown here is derived from an EMBL/GenBank/DDBJ whole genome shotgun (WGS) entry which is preliminary data.</text>
</comment>
<accession>A0A162LE38</accession>